<dbReference type="AlphaFoldDB" id="A0A7R8X0Z0"/>
<evidence type="ECO:0000256" key="5">
    <source>
        <dbReference type="ARBA" id="ARBA00022692"/>
    </source>
</evidence>
<evidence type="ECO:0008006" key="11">
    <source>
        <dbReference type="Google" id="ProtNLM"/>
    </source>
</evidence>
<dbReference type="GO" id="GO:0015179">
    <property type="term" value="F:L-amino acid transmembrane transporter activity"/>
    <property type="evidence" value="ECO:0007669"/>
    <property type="project" value="TreeGrafter"/>
</dbReference>
<evidence type="ECO:0000256" key="3">
    <source>
        <dbReference type="ARBA" id="ARBA00022448"/>
    </source>
</evidence>
<reference evidence="9" key="1">
    <citation type="submission" date="2020-11" db="EMBL/GenBank/DDBJ databases">
        <authorList>
            <person name="Tran Van P."/>
        </authorList>
    </citation>
    <scope>NUCLEOTIDE SEQUENCE</scope>
</reference>
<comment type="similarity">
    <text evidence="2">Belongs to the amino acid-polyamine-organocation (APC) superfamily. L-type amino acid transporter (LAT) (TC 2.A.3.8) family.</text>
</comment>
<dbReference type="Proteomes" id="UP000677054">
    <property type="component" value="Unassembled WGS sequence"/>
</dbReference>
<dbReference type="InterPro" id="IPR050598">
    <property type="entry name" value="AminoAcid_Transporter"/>
</dbReference>
<keyword evidence="5 8" id="KW-0812">Transmembrane</keyword>
<feature type="transmembrane region" description="Helical" evidence="8">
    <location>
        <begin position="383"/>
        <end position="406"/>
    </location>
</feature>
<feature type="transmembrane region" description="Helical" evidence="8">
    <location>
        <begin position="303"/>
        <end position="325"/>
    </location>
</feature>
<feature type="transmembrane region" description="Helical" evidence="8">
    <location>
        <begin position="223"/>
        <end position="242"/>
    </location>
</feature>
<feature type="transmembrane region" description="Helical" evidence="8">
    <location>
        <begin position="254"/>
        <end position="277"/>
    </location>
</feature>
<dbReference type="Gene3D" id="1.20.1740.10">
    <property type="entry name" value="Amino acid/polyamine transporter I"/>
    <property type="match status" value="1"/>
</dbReference>
<dbReference type="PANTHER" id="PTHR11785:SF531">
    <property type="entry name" value="LARGE NEUTRAL AMINO ACIDS TRANSPORTER SMALL SUBUNIT 1"/>
    <property type="match status" value="1"/>
</dbReference>
<evidence type="ECO:0000256" key="8">
    <source>
        <dbReference type="SAM" id="Phobius"/>
    </source>
</evidence>
<evidence type="ECO:0000256" key="1">
    <source>
        <dbReference type="ARBA" id="ARBA00004651"/>
    </source>
</evidence>
<dbReference type="EMBL" id="CAJPEV010000199">
    <property type="protein sequence ID" value="CAG0882238.1"/>
    <property type="molecule type" value="Genomic_DNA"/>
</dbReference>
<dbReference type="Pfam" id="PF13520">
    <property type="entry name" value="AA_permease_2"/>
    <property type="match status" value="1"/>
</dbReference>
<evidence type="ECO:0000256" key="4">
    <source>
        <dbReference type="ARBA" id="ARBA00022475"/>
    </source>
</evidence>
<dbReference type="PIRSF" id="PIRSF006060">
    <property type="entry name" value="AA_transporter"/>
    <property type="match status" value="1"/>
</dbReference>
<dbReference type="GO" id="GO:0005886">
    <property type="term" value="C:plasma membrane"/>
    <property type="evidence" value="ECO:0007669"/>
    <property type="project" value="UniProtKB-SubCell"/>
</dbReference>
<accession>A0A7R8X0Z0</accession>
<dbReference type="FunFam" id="1.20.1740.10:FF:000003">
    <property type="entry name" value="Y+L amino acid transporter 1 isoform X1"/>
    <property type="match status" value="1"/>
</dbReference>
<keyword evidence="3" id="KW-0813">Transport</keyword>
<evidence type="ECO:0000313" key="10">
    <source>
        <dbReference type="Proteomes" id="UP000677054"/>
    </source>
</evidence>
<name>A0A7R8X0Z0_9CRUS</name>
<dbReference type="PANTHER" id="PTHR11785">
    <property type="entry name" value="AMINO ACID TRANSPORTER"/>
    <property type="match status" value="1"/>
</dbReference>
<keyword evidence="10" id="KW-1185">Reference proteome</keyword>
<protein>
    <recommendedName>
        <fullName evidence="11">Y+L amino acid transporter 2</fullName>
    </recommendedName>
</protein>
<feature type="transmembrane region" description="Helical" evidence="8">
    <location>
        <begin position="418"/>
        <end position="440"/>
    </location>
</feature>
<dbReference type="InterPro" id="IPR002293">
    <property type="entry name" value="AA/rel_permease1"/>
</dbReference>
<comment type="subcellular location">
    <subcellularLocation>
        <location evidence="1">Cell membrane</location>
        <topology evidence="1">Multi-pass membrane protein</topology>
    </subcellularLocation>
</comment>
<organism evidence="9">
    <name type="scientific">Darwinula stevensoni</name>
    <dbReference type="NCBI Taxonomy" id="69355"/>
    <lineage>
        <taxon>Eukaryota</taxon>
        <taxon>Metazoa</taxon>
        <taxon>Ecdysozoa</taxon>
        <taxon>Arthropoda</taxon>
        <taxon>Crustacea</taxon>
        <taxon>Oligostraca</taxon>
        <taxon>Ostracoda</taxon>
        <taxon>Podocopa</taxon>
        <taxon>Podocopida</taxon>
        <taxon>Darwinulocopina</taxon>
        <taxon>Darwinuloidea</taxon>
        <taxon>Darwinulidae</taxon>
        <taxon>Darwinula</taxon>
    </lineage>
</organism>
<dbReference type="EMBL" id="LR899716">
    <property type="protein sequence ID" value="CAD7241968.1"/>
    <property type="molecule type" value="Genomic_DNA"/>
</dbReference>
<feature type="transmembrane region" description="Helical" evidence="8">
    <location>
        <begin position="446"/>
        <end position="464"/>
    </location>
</feature>
<feature type="transmembrane region" description="Helical" evidence="8">
    <location>
        <begin position="36"/>
        <end position="55"/>
    </location>
</feature>
<keyword evidence="6 8" id="KW-1133">Transmembrane helix</keyword>
<evidence type="ECO:0000256" key="6">
    <source>
        <dbReference type="ARBA" id="ARBA00022989"/>
    </source>
</evidence>
<feature type="transmembrane region" description="Helical" evidence="8">
    <location>
        <begin position="184"/>
        <end position="203"/>
    </location>
</feature>
<sequence length="518" mass="57044">MPRRFDAAFFRARAFFIRTSQMEPEKEIRLKPKMSLLNGTTVIVGSTIGSGIFVSPRGVLRGTGSSGLSLVVWAVCGVFSAIGAYCYAELGCTIARSGGDYAYIMEAYGPFWAFMRLWVECTMVRPCSQAVVALTFATYVLRPFFPSCAAPDESARLLSAACIGILTFINCYDVKWATRVQDIFTLAKLLGLAIIIATGIYMLSIGKTENMNFENTETDPTLIVLSCYSGLFAYHGWNYLNFLTEELKDPVKNLPRAIGISCVLVTLVYVSTNVAFFTTLTTKEVLESEAVAVSFAEELYGRMVWIVPVFVSLSTFGAVNGILLTSSRCEITPLRLIHAGAMEGQMPRVLTNIQISRLTPVPAVIFQSLLSLLYLTSSDVIALINYVGFATWLTIGAGVSVIPWLRWKQPERPRPLKVHILFPIVYVVLTVFLIVMSMLADLVSTGYGVLIILTGVPVYFLFVYGESKPKAFQVTMVQWTAPPPLHCIAASLVLSRLLADYELRLDYFFVASAVVEGG</sequence>
<evidence type="ECO:0000256" key="2">
    <source>
        <dbReference type="ARBA" id="ARBA00007040"/>
    </source>
</evidence>
<feature type="transmembrane region" description="Helical" evidence="8">
    <location>
        <begin position="67"/>
        <end position="88"/>
    </location>
</feature>
<keyword evidence="4" id="KW-1003">Cell membrane</keyword>
<evidence type="ECO:0000256" key="7">
    <source>
        <dbReference type="ARBA" id="ARBA00023136"/>
    </source>
</evidence>
<keyword evidence="7 8" id="KW-0472">Membrane</keyword>
<gene>
    <name evidence="9" type="ORF">DSTB1V02_LOCUS1943</name>
</gene>
<proteinExistence type="inferred from homology"/>
<evidence type="ECO:0000313" key="9">
    <source>
        <dbReference type="EMBL" id="CAD7241968.1"/>
    </source>
</evidence>
<dbReference type="OrthoDB" id="10062876at2759"/>
<feature type="transmembrane region" description="Helical" evidence="8">
    <location>
        <begin position="358"/>
        <end position="377"/>
    </location>
</feature>